<keyword evidence="2" id="KW-1185">Reference proteome</keyword>
<feature type="domain" description="START" evidence="1">
    <location>
        <begin position="197"/>
        <end position="385"/>
    </location>
</feature>
<reference evidence="3" key="1">
    <citation type="submission" date="2025-08" db="UniProtKB">
        <authorList>
            <consortium name="RefSeq"/>
        </authorList>
    </citation>
    <scope>IDENTIFICATION</scope>
    <source>
        <tissue evidence="3">Whole Larva</tissue>
    </source>
</reference>
<organism evidence="2 3">
    <name type="scientific">Nicrophorus vespilloides</name>
    <name type="common">Boreal carrion beetle</name>
    <dbReference type="NCBI Taxonomy" id="110193"/>
    <lineage>
        <taxon>Eukaryota</taxon>
        <taxon>Metazoa</taxon>
        <taxon>Ecdysozoa</taxon>
        <taxon>Arthropoda</taxon>
        <taxon>Hexapoda</taxon>
        <taxon>Insecta</taxon>
        <taxon>Pterygota</taxon>
        <taxon>Neoptera</taxon>
        <taxon>Endopterygota</taxon>
        <taxon>Coleoptera</taxon>
        <taxon>Polyphaga</taxon>
        <taxon>Staphyliniformia</taxon>
        <taxon>Silphidae</taxon>
        <taxon>Nicrophorinae</taxon>
        <taxon>Nicrophorus</taxon>
    </lineage>
</organism>
<dbReference type="PANTHER" id="PTHR19308:SF8">
    <property type="entry name" value="STAR-RELATED LIPID TRANSFER PROTEIN 7, MITOCHONDRIAL"/>
    <property type="match status" value="1"/>
</dbReference>
<dbReference type="Proteomes" id="UP000695000">
    <property type="component" value="Unplaced"/>
</dbReference>
<dbReference type="InterPro" id="IPR023393">
    <property type="entry name" value="START-like_dom_sf"/>
</dbReference>
<dbReference type="RefSeq" id="XP_017785701.1">
    <property type="nucleotide sequence ID" value="XM_017930212.1"/>
</dbReference>
<dbReference type="InterPro" id="IPR051213">
    <property type="entry name" value="START_lipid_transfer"/>
</dbReference>
<dbReference type="Pfam" id="PF01852">
    <property type="entry name" value="START"/>
    <property type="match status" value="1"/>
</dbReference>
<evidence type="ECO:0000313" key="3">
    <source>
        <dbReference type="RefSeq" id="XP_017785701.1"/>
    </source>
</evidence>
<evidence type="ECO:0000313" key="2">
    <source>
        <dbReference type="Proteomes" id="UP000695000"/>
    </source>
</evidence>
<dbReference type="GeneID" id="108568865"/>
<accession>A0ABM1NFV1</accession>
<dbReference type="InterPro" id="IPR002913">
    <property type="entry name" value="START_lipid-bd_dom"/>
</dbReference>
<dbReference type="PROSITE" id="PS50848">
    <property type="entry name" value="START"/>
    <property type="match status" value="1"/>
</dbReference>
<protein>
    <submittedName>
        <fullName evidence="3">StAR-related lipid transfer protein 7, mitochondrial</fullName>
    </submittedName>
</protein>
<dbReference type="PANTHER" id="PTHR19308">
    <property type="entry name" value="PHOSPHATIDYLCHOLINE TRANSFER PROTEIN"/>
    <property type="match status" value="1"/>
</dbReference>
<dbReference type="SUPFAM" id="SSF55961">
    <property type="entry name" value="Bet v1-like"/>
    <property type="match status" value="1"/>
</dbReference>
<evidence type="ECO:0000259" key="1">
    <source>
        <dbReference type="PROSITE" id="PS50848"/>
    </source>
</evidence>
<name>A0ABM1NFV1_NICVS</name>
<sequence>MYSRNIRQTIMSSTHNLKNVVLQFKLLKADNNLFKYSMSLRKFNLAELLEMRKLALEKLFRNSFRQEPSKLLKVWARQCECVLAQRVRRGQQMFSLYSKLWEEHALRELIKNMRKQLTRNGKECLFSAIGVVCYNWERNRISDDEIRSHMNEIEYIQLLRDKTVKCQVCNQEPEISDKNIMAFCDCKGRKASLDTFENWSLFIQQNDLIVWRRLHQSGSYEYKVYGSYNDVTAEDFLSVQIDTTYRKEWDPTAIALEVIETDCIPSNSDLVYWEMQWPRLFSNRDYVFNRRFLVDPAQRTVMLLSKGTEHPDYPAKSNKFRVSDYWSSMVIKPYTEINKPGIEFSLTYYDNPGVNIPASVTAWVAYRAMPDFLTRLRDATKKYKQYCRDHNCNSIYSYNDRTVSEINLTLDEDENILDILLGNSNRMNDQMAPDFISNDHGKQVVRERVEPQLPSSTPGADIILSPSPIVQDQSYWKYLHPTYYLS</sequence>
<proteinExistence type="predicted"/>
<dbReference type="SMART" id="SM00234">
    <property type="entry name" value="START"/>
    <property type="match status" value="1"/>
</dbReference>
<dbReference type="Gene3D" id="3.30.530.20">
    <property type="match status" value="1"/>
</dbReference>
<gene>
    <name evidence="3" type="primary">LOC108568865</name>
</gene>